<dbReference type="PANTHER" id="PTHR48184">
    <property type="entry name" value="RICIN B-TYPE LECTIN DOMAIN-CONTAINING PROTEIN"/>
    <property type="match status" value="1"/>
</dbReference>
<accession>A0ABR1FMC9</accession>
<evidence type="ECO:0000313" key="3">
    <source>
        <dbReference type="Proteomes" id="UP001363151"/>
    </source>
</evidence>
<keyword evidence="3" id="KW-1185">Reference proteome</keyword>
<dbReference type="EMBL" id="JBBJCI010000359">
    <property type="protein sequence ID" value="KAK7233473.1"/>
    <property type="molecule type" value="Genomic_DNA"/>
</dbReference>
<dbReference type="Proteomes" id="UP001363151">
    <property type="component" value="Unassembled WGS sequence"/>
</dbReference>
<evidence type="ECO:0000256" key="1">
    <source>
        <dbReference type="SAM" id="MobiDB-lite"/>
    </source>
</evidence>
<protein>
    <recommendedName>
        <fullName evidence="4">Sulfotransferase domain-containing protein</fullName>
    </recommendedName>
</protein>
<feature type="compositionally biased region" description="Low complexity" evidence="1">
    <location>
        <begin position="1"/>
        <end position="68"/>
    </location>
</feature>
<feature type="region of interest" description="Disordered" evidence="1">
    <location>
        <begin position="492"/>
        <end position="516"/>
    </location>
</feature>
<gene>
    <name evidence="2" type="ORF">SO694_001040101</name>
</gene>
<proteinExistence type="predicted"/>
<reference evidence="2 3" key="1">
    <citation type="submission" date="2024-03" db="EMBL/GenBank/DDBJ databases">
        <title>Aureococcus anophagefferens CCMP1851 and Kratosvirus quantuckense: Draft genome of a second virus-susceptible host strain in the model system.</title>
        <authorList>
            <person name="Chase E."/>
            <person name="Truchon A.R."/>
            <person name="Schepens W."/>
            <person name="Wilhelm S.W."/>
        </authorList>
    </citation>
    <scope>NUCLEOTIDE SEQUENCE [LARGE SCALE GENOMIC DNA]</scope>
    <source>
        <strain evidence="2 3">CCMP1851</strain>
    </source>
</reference>
<organism evidence="2 3">
    <name type="scientific">Aureococcus anophagefferens</name>
    <name type="common">Harmful bloom alga</name>
    <dbReference type="NCBI Taxonomy" id="44056"/>
    <lineage>
        <taxon>Eukaryota</taxon>
        <taxon>Sar</taxon>
        <taxon>Stramenopiles</taxon>
        <taxon>Ochrophyta</taxon>
        <taxon>Pelagophyceae</taxon>
        <taxon>Pelagomonadales</taxon>
        <taxon>Pelagomonadaceae</taxon>
        <taxon>Aureococcus</taxon>
    </lineage>
</organism>
<evidence type="ECO:0008006" key="4">
    <source>
        <dbReference type="Google" id="ProtNLM"/>
    </source>
</evidence>
<feature type="region of interest" description="Disordered" evidence="1">
    <location>
        <begin position="1"/>
        <end position="90"/>
    </location>
</feature>
<sequence length="558" mass="58544">MPTADPTGAPTGAPTVTPTTTPSDAPTSKPSDAPSAKPSDAPTSKPSHAPSAKPSDAPSARPSDAPTAKPSDAPTAKPSDAPTAKPPGVAGELDIGGMTLADAVDYSDVFAATVAAIAGADAGDVEVTIESVDGVIVVAFFVNAASVSNADEIDEILARDLTPEAVAEEVVAQAEALDVADAFADVVVIGGGGDAGAVVGATTTTAGFAAGGGDTGKEDPCKKKKLEKKKKCLKFEKKGQTLCQWDETNKCHSKTCGSNAEKKPCKKAGGCEWKKGQCVASSGVSCKKQKKEKKCTKAGCAWDAKKEKCADSSGVSCKKQKKEKKCTKAGCAWDAKKEKCADCAKQKEYWKESKKHECALADWAAAGARRVVVSLRDPVSRLVSGFQRRMEGGAPTAANRAFAREFPRLDAYVDALFAPADPRHALALEITYPDKNQNFLVPVEEFYLASLDRGAPRDAREVAVDVRYACIESLDDDVAAILGAWGRAPNANARKNATKHRSRNASDAPTTRHRLISDGNAARVEALYAADAALHARHCSADRGREPGGETFRYRTPR</sequence>
<evidence type="ECO:0000313" key="2">
    <source>
        <dbReference type="EMBL" id="KAK7233473.1"/>
    </source>
</evidence>
<name>A0ABR1FMC9_AURAN</name>
<dbReference type="PANTHER" id="PTHR48184:SF3">
    <property type="entry name" value="SCP DOMAIN-CONTAINING PROTEIN"/>
    <property type="match status" value="1"/>
</dbReference>
<comment type="caution">
    <text evidence="2">The sequence shown here is derived from an EMBL/GenBank/DDBJ whole genome shotgun (WGS) entry which is preliminary data.</text>
</comment>